<dbReference type="GO" id="GO:0005634">
    <property type="term" value="C:nucleus"/>
    <property type="evidence" value="ECO:0007669"/>
    <property type="project" value="UniProtKB-SubCell"/>
</dbReference>
<protein>
    <recommendedName>
        <fullName evidence="5">Homeobox domain-containing protein</fullName>
    </recommendedName>
</protein>
<reference evidence="6 7" key="1">
    <citation type="submission" date="2022-05" db="EMBL/GenBank/DDBJ databases">
        <title>Chromosome-level reference genomes for two strains of Caenorhabditis briggsae: an improved platform for comparative genomics.</title>
        <authorList>
            <person name="Stevens L."/>
            <person name="Andersen E.C."/>
        </authorList>
    </citation>
    <scope>NUCLEOTIDE SEQUENCE [LARGE SCALE GENOMIC DNA]</scope>
    <source>
        <strain evidence="6">QX1410_ONT</strain>
        <tissue evidence="6">Whole-organism</tissue>
    </source>
</reference>
<keyword evidence="2 3" id="KW-0371">Homeobox</keyword>
<dbReference type="Gene3D" id="1.10.10.60">
    <property type="entry name" value="Homeodomain-like"/>
    <property type="match status" value="1"/>
</dbReference>
<evidence type="ECO:0000256" key="3">
    <source>
        <dbReference type="RuleBase" id="RU000682"/>
    </source>
</evidence>
<organism evidence="6 7">
    <name type="scientific">Caenorhabditis briggsae</name>
    <dbReference type="NCBI Taxonomy" id="6238"/>
    <lineage>
        <taxon>Eukaryota</taxon>
        <taxon>Metazoa</taxon>
        <taxon>Ecdysozoa</taxon>
        <taxon>Nematoda</taxon>
        <taxon>Chromadorea</taxon>
        <taxon>Rhabditida</taxon>
        <taxon>Rhabditina</taxon>
        <taxon>Rhabditomorpha</taxon>
        <taxon>Rhabditoidea</taxon>
        <taxon>Rhabditidae</taxon>
        <taxon>Peloderinae</taxon>
        <taxon>Caenorhabditis</taxon>
    </lineage>
</organism>
<evidence type="ECO:0000256" key="1">
    <source>
        <dbReference type="ARBA" id="ARBA00004123"/>
    </source>
</evidence>
<gene>
    <name evidence="6" type="ORF">L3Y34_019443</name>
</gene>
<evidence type="ECO:0000256" key="4">
    <source>
        <dbReference type="SAM" id="MobiDB-lite"/>
    </source>
</evidence>
<dbReference type="InterPro" id="IPR009057">
    <property type="entry name" value="Homeodomain-like_sf"/>
</dbReference>
<proteinExistence type="predicted"/>
<evidence type="ECO:0000256" key="2">
    <source>
        <dbReference type="PROSITE-ProRule" id="PRU00108"/>
    </source>
</evidence>
<keyword evidence="2 3" id="KW-0238">DNA-binding</keyword>
<dbReference type="GO" id="GO:0003677">
    <property type="term" value="F:DNA binding"/>
    <property type="evidence" value="ECO:0007669"/>
    <property type="project" value="UniProtKB-UniRule"/>
</dbReference>
<dbReference type="PROSITE" id="PS50071">
    <property type="entry name" value="HOMEOBOX_2"/>
    <property type="match status" value="1"/>
</dbReference>
<dbReference type="Pfam" id="PF00046">
    <property type="entry name" value="Homeodomain"/>
    <property type="match status" value="1"/>
</dbReference>
<dbReference type="EMBL" id="CP090892">
    <property type="protein sequence ID" value="ULU08289.1"/>
    <property type="molecule type" value="Genomic_DNA"/>
</dbReference>
<dbReference type="InterPro" id="IPR001356">
    <property type="entry name" value="HD"/>
</dbReference>
<feature type="DNA-binding region" description="Homeobox" evidence="2">
    <location>
        <begin position="137"/>
        <end position="187"/>
    </location>
</feature>
<dbReference type="Proteomes" id="UP000827892">
    <property type="component" value="Chromosome II"/>
</dbReference>
<feature type="region of interest" description="Disordered" evidence="4">
    <location>
        <begin position="1"/>
        <end position="45"/>
    </location>
</feature>
<dbReference type="SMART" id="SM00389">
    <property type="entry name" value="HOX"/>
    <property type="match status" value="1"/>
</dbReference>
<name>A0AAE9IW41_CAEBR</name>
<dbReference type="AlphaFoldDB" id="A0AAE9IW41"/>
<accession>A0AAE9IW41</accession>
<feature type="compositionally biased region" description="Basic and acidic residues" evidence="4">
    <location>
        <begin position="34"/>
        <end position="44"/>
    </location>
</feature>
<feature type="compositionally biased region" description="Polar residues" evidence="4">
    <location>
        <begin position="1"/>
        <end position="10"/>
    </location>
</feature>
<comment type="subcellular location">
    <subcellularLocation>
        <location evidence="1 2 3">Nucleus</location>
    </subcellularLocation>
</comment>
<sequence>MDSELTNPVMENSGGSSKSSLNSSNFSSTSSESNRSEKQSEPRKPFSMWSVTSLLENPTSSSSFPFMMPLHTVPVGVFLKANTILKNAKSKFHPFHPAYNFDQSFSLSPAAAPPPGIPTLRKVSKLSRMLNPRFYSTTQTEILEAKYNEYPYVTSKDRSDMEKNTRLTWKQIMNWFQHRRYMQRKKMLNDVKGAKDTDYSTGQ</sequence>
<evidence type="ECO:0000313" key="6">
    <source>
        <dbReference type="EMBL" id="ULU08289.1"/>
    </source>
</evidence>
<evidence type="ECO:0000259" key="5">
    <source>
        <dbReference type="PROSITE" id="PS50071"/>
    </source>
</evidence>
<dbReference type="SUPFAM" id="SSF46689">
    <property type="entry name" value="Homeodomain-like"/>
    <property type="match status" value="1"/>
</dbReference>
<keyword evidence="2 3" id="KW-0539">Nucleus</keyword>
<feature type="compositionally biased region" description="Low complexity" evidence="4">
    <location>
        <begin position="11"/>
        <end position="33"/>
    </location>
</feature>
<dbReference type="CDD" id="cd00086">
    <property type="entry name" value="homeodomain"/>
    <property type="match status" value="1"/>
</dbReference>
<evidence type="ECO:0000313" key="7">
    <source>
        <dbReference type="Proteomes" id="UP000827892"/>
    </source>
</evidence>
<feature type="domain" description="Homeobox" evidence="5">
    <location>
        <begin position="135"/>
        <end position="186"/>
    </location>
</feature>